<sequence length="392" mass="44020">MQTTPAVPSIDVPRYQAPHVTVARVTELLPTEPVDGRLAGRFQHLRLNARTGELSFYESNQHLTPHDPAWDETGVPAELRQLWHLDTVLVAETQRPRSVTEVSELLHFQVDSGHADRPYLNVVSANKLLDLARPIAQELLDGLYNVDGQLDWSAASWHASRNLTRLASRHANPQPRAVDCDLVDFADVVTIYPRVFEGDVLDLKGEALAKRCATISRFLGCLEGWHPEITQTFGRREPGSNWVDLSILGVWSWYRAVILAGDPRPVLNVRDWEPGQKRLAGHITSSASDAELRAWARDEAKHAAREGYRLEGARRAAHRRRSELRRQEWQRMAVVAREVVELREVLAPLLTERAALLAAYVAARRSDEEISVQLGVGREEVARVRAEVSATA</sequence>
<evidence type="ECO:0008006" key="3">
    <source>
        <dbReference type="Google" id="ProtNLM"/>
    </source>
</evidence>
<dbReference type="RefSeq" id="WP_381726273.1">
    <property type="nucleotide sequence ID" value="NZ_JBHVBU010000021.1"/>
</dbReference>
<accession>A0ABW6JDN4</accession>
<reference evidence="1 2" key="1">
    <citation type="submission" date="2024-09" db="EMBL/GenBank/DDBJ databases">
        <title>The Natural Products Discovery Center: Release of the First 8490 Sequenced Strains for Exploring Actinobacteria Biosynthetic Diversity.</title>
        <authorList>
            <person name="Kalkreuter E."/>
            <person name="Kautsar S.A."/>
            <person name="Yang D."/>
            <person name="Bader C.D."/>
            <person name="Teijaro C.N."/>
            <person name="Fluegel L."/>
            <person name="Davis C.M."/>
            <person name="Simpson J.R."/>
            <person name="Lauterbach L."/>
            <person name="Steele A.D."/>
            <person name="Gui C."/>
            <person name="Meng S."/>
            <person name="Li G."/>
            <person name="Viehrig K."/>
            <person name="Ye F."/>
            <person name="Su P."/>
            <person name="Kiefer A.F."/>
            <person name="Nichols A."/>
            <person name="Cepeda A.J."/>
            <person name="Yan W."/>
            <person name="Fan B."/>
            <person name="Jiang Y."/>
            <person name="Adhikari A."/>
            <person name="Zheng C.-J."/>
            <person name="Schuster L."/>
            <person name="Cowan T.M."/>
            <person name="Smanski M.J."/>
            <person name="Chevrette M.G."/>
            <person name="De Carvalho L.P.S."/>
            <person name="Shen B."/>
        </authorList>
    </citation>
    <scope>NUCLEOTIDE SEQUENCE [LARGE SCALE GENOMIC DNA]</scope>
    <source>
        <strain evidence="1 2">NPDC057399</strain>
    </source>
</reference>
<organism evidence="1 2">
    <name type="scientific">Streptomyces cellulosae</name>
    <dbReference type="NCBI Taxonomy" id="1968"/>
    <lineage>
        <taxon>Bacteria</taxon>
        <taxon>Bacillati</taxon>
        <taxon>Actinomycetota</taxon>
        <taxon>Actinomycetes</taxon>
        <taxon>Kitasatosporales</taxon>
        <taxon>Streptomycetaceae</taxon>
        <taxon>Streptomyces</taxon>
    </lineage>
</organism>
<evidence type="ECO:0000313" key="1">
    <source>
        <dbReference type="EMBL" id="MFE7963473.1"/>
    </source>
</evidence>
<dbReference type="Proteomes" id="UP001600650">
    <property type="component" value="Unassembled WGS sequence"/>
</dbReference>
<name>A0ABW6JDN4_STRCE</name>
<comment type="caution">
    <text evidence="1">The sequence shown here is derived from an EMBL/GenBank/DDBJ whole genome shotgun (WGS) entry which is preliminary data.</text>
</comment>
<proteinExistence type="predicted"/>
<gene>
    <name evidence="1" type="ORF">ACFU0X_10525</name>
</gene>
<protein>
    <recommendedName>
        <fullName evidence="3">3'-5' exonuclease</fullName>
    </recommendedName>
</protein>
<dbReference type="EMBL" id="JBHVBU010000021">
    <property type="protein sequence ID" value="MFE7963473.1"/>
    <property type="molecule type" value="Genomic_DNA"/>
</dbReference>
<keyword evidence="2" id="KW-1185">Reference proteome</keyword>
<evidence type="ECO:0000313" key="2">
    <source>
        <dbReference type="Proteomes" id="UP001600650"/>
    </source>
</evidence>